<accession>A0ABS8C6P1</accession>
<sequence>MNNNTKPDLPQGYYQHYKGRYYQVVDLAMHSETAEWLVIYRALYGDFGLWARPATMFSENVDIAGELIPRFSYVGSTLPKALSSLANTP</sequence>
<comment type="caution">
    <text evidence="2">The sequence shown here is derived from an EMBL/GenBank/DDBJ whole genome shotgun (WGS) entry which is preliminary data.</text>
</comment>
<organism evidence="2 3">
    <name type="scientific">Alishewanella maricola</name>
    <dbReference type="NCBI Taxonomy" id="2795740"/>
    <lineage>
        <taxon>Bacteria</taxon>
        <taxon>Pseudomonadati</taxon>
        <taxon>Pseudomonadota</taxon>
        <taxon>Gammaproteobacteria</taxon>
        <taxon>Alteromonadales</taxon>
        <taxon>Alteromonadaceae</taxon>
        <taxon>Alishewanella</taxon>
    </lineage>
</organism>
<evidence type="ECO:0000313" key="2">
    <source>
        <dbReference type="EMBL" id="MCB5227803.1"/>
    </source>
</evidence>
<evidence type="ECO:0000313" key="3">
    <source>
        <dbReference type="Proteomes" id="UP000633814"/>
    </source>
</evidence>
<dbReference type="Proteomes" id="UP000633814">
    <property type="component" value="Unassembled WGS sequence"/>
</dbReference>
<protein>
    <submittedName>
        <fullName evidence="2">DUF1653 domain-containing protein</fullName>
    </submittedName>
</protein>
<keyword evidence="3" id="KW-1185">Reference proteome</keyword>
<evidence type="ECO:0000259" key="1">
    <source>
        <dbReference type="Pfam" id="PF07866"/>
    </source>
</evidence>
<dbReference type="Gene3D" id="2.30.30.320">
    <property type="entry name" value="DUF1653-like domain"/>
    <property type="match status" value="1"/>
</dbReference>
<dbReference type="RefSeq" id="WP_226751862.1">
    <property type="nucleotide sequence ID" value="NZ_JAEINI020000010.1"/>
</dbReference>
<reference evidence="2 3" key="1">
    <citation type="submission" date="2021-10" db="EMBL/GenBank/DDBJ databases">
        <title>Alishewanella koreense sp. nov. isolated from seawater of southwestern coast in South Korea and the proposal for the reclassification of Rheinheimera perlucida and Rheinheimera tuosuensis as Arsukibacterium perlucida and Arsukibacterium tuosuensis.</title>
        <authorList>
            <person name="Kim K.H."/>
            <person name="Ruan W."/>
            <person name="Kim K.R."/>
            <person name="Baek J.H."/>
            <person name="Jeon C.O."/>
        </authorList>
    </citation>
    <scope>NUCLEOTIDE SEQUENCE [LARGE SCALE GENOMIC DNA]</scope>
    <source>
        <strain evidence="2 3">16-MA</strain>
    </source>
</reference>
<dbReference type="InterPro" id="IPR037135">
    <property type="entry name" value="DUF1653-like_dom_sf"/>
</dbReference>
<dbReference type="InterPro" id="IPR023387">
    <property type="entry name" value="DUF1653-like_dom"/>
</dbReference>
<proteinExistence type="predicted"/>
<dbReference type="EMBL" id="JAEINI020000010">
    <property type="protein sequence ID" value="MCB5227803.1"/>
    <property type="molecule type" value="Genomic_DNA"/>
</dbReference>
<name>A0ABS8C6P1_9ALTE</name>
<gene>
    <name evidence="2" type="ORF">JAO78_013375</name>
</gene>
<feature type="domain" description="DUF1653" evidence="1">
    <location>
        <begin position="12"/>
        <end position="72"/>
    </location>
</feature>
<dbReference type="Pfam" id="PF07866">
    <property type="entry name" value="DUF1653"/>
    <property type="match status" value="1"/>
</dbReference>